<dbReference type="InterPro" id="IPR027443">
    <property type="entry name" value="IPNS-like_sf"/>
</dbReference>
<dbReference type="Gene3D" id="3.80.10.10">
    <property type="entry name" value="Ribonuclease Inhibitor"/>
    <property type="match status" value="1"/>
</dbReference>
<evidence type="ECO:0000259" key="2">
    <source>
        <dbReference type="PROSITE" id="PS51471"/>
    </source>
</evidence>
<name>A0A8H5BVX0_9AGAR</name>
<dbReference type="InterPro" id="IPR005123">
    <property type="entry name" value="Oxoglu/Fe-dep_dioxygenase_dom"/>
</dbReference>
<dbReference type="Gene3D" id="2.60.120.330">
    <property type="entry name" value="B-lactam Antibiotic, Isopenicillin N Synthase, Chain"/>
    <property type="match status" value="1"/>
</dbReference>
<dbReference type="EMBL" id="JAACJJ010000002">
    <property type="protein sequence ID" value="KAF5329347.1"/>
    <property type="molecule type" value="Genomic_DNA"/>
</dbReference>
<proteinExistence type="predicted"/>
<dbReference type="PANTHER" id="PTHR47990">
    <property type="entry name" value="2-OXOGLUTARATE (2OG) AND FE(II)-DEPENDENT OXYGENASE SUPERFAMILY PROTEIN-RELATED"/>
    <property type="match status" value="1"/>
</dbReference>
<dbReference type="AlphaFoldDB" id="A0A8H5BVX0"/>
<feature type="region of interest" description="Disordered" evidence="1">
    <location>
        <begin position="76"/>
        <end position="103"/>
    </location>
</feature>
<dbReference type="Proteomes" id="UP000567179">
    <property type="component" value="Unassembled WGS sequence"/>
</dbReference>
<dbReference type="InterPro" id="IPR032675">
    <property type="entry name" value="LRR_dom_sf"/>
</dbReference>
<dbReference type="InterPro" id="IPR044861">
    <property type="entry name" value="IPNS-like_FE2OG_OXY"/>
</dbReference>
<accession>A0A8H5BVX0</accession>
<protein>
    <recommendedName>
        <fullName evidence="2">Fe2OG dioxygenase domain-containing protein</fullName>
    </recommendedName>
</protein>
<feature type="region of interest" description="Disordered" evidence="1">
    <location>
        <begin position="734"/>
        <end position="780"/>
    </location>
</feature>
<organism evidence="3 4">
    <name type="scientific">Psilocybe cf. subviscida</name>
    <dbReference type="NCBI Taxonomy" id="2480587"/>
    <lineage>
        <taxon>Eukaryota</taxon>
        <taxon>Fungi</taxon>
        <taxon>Dikarya</taxon>
        <taxon>Basidiomycota</taxon>
        <taxon>Agaricomycotina</taxon>
        <taxon>Agaricomycetes</taxon>
        <taxon>Agaricomycetidae</taxon>
        <taxon>Agaricales</taxon>
        <taxon>Agaricineae</taxon>
        <taxon>Strophariaceae</taxon>
        <taxon>Psilocybe</taxon>
    </lineage>
</organism>
<dbReference type="InterPro" id="IPR050231">
    <property type="entry name" value="Iron_ascorbate_oxido_reductase"/>
</dbReference>
<evidence type="ECO:0000256" key="1">
    <source>
        <dbReference type="SAM" id="MobiDB-lite"/>
    </source>
</evidence>
<dbReference type="SUPFAM" id="SSF51197">
    <property type="entry name" value="Clavaminate synthase-like"/>
    <property type="match status" value="1"/>
</dbReference>
<dbReference type="Pfam" id="PF14226">
    <property type="entry name" value="DIOX_N"/>
    <property type="match status" value="1"/>
</dbReference>
<dbReference type="OrthoDB" id="288590at2759"/>
<sequence length="780" mass="88198">MSSPARPSAVKAVDFGPFIAGSETERRVVAEQIIESFQQIGFVYLTNHGIPQHKIDAMFAWSRNLFGQPMEVKQLAPHPPSGAHHRGYSAPGREAVPKRTRNGDVLEKEVSPVQRDIKESFEAGREDDSVMPNIWFPDGVLPGFKEACLDFYWTCNDAKTLILSALALGLKLPDDYFIPSHSKADNQLRLLHYPSIPAETLADKDASRIPSHSDYGCITLLMQDDVGGLEVEDPNMPGTFLPVPPIPGSIVVNAADFLSRWSNDTIKSTVHRVRAPTSASGTQIPDRYSIPYFCSPDFNTVVDCIPSTWSEDRPKKYIPTSSCRRTLARNMILDGKSRRDYDEVFSFLVRTDLVTCIRNLFVQRFDPGKLASGVPLAEMLNLRRIKIVGAHFFSTADFQQGVVRQLENCHNLRELEYINLDIRVTLPHDELPILGLQTLRWCDNGNLRPAFFSLCAASFSTLICLRVRTEMPISEHGQYLQLFNIRFPHLEVFEIGPGSYSISGPVPPGLVVICQQLAQGFSRFLIAHSTIKALTLKHNDDVSQEAYILFDENLLSSTVLPNLESLKAYPSQITQFISVKANFFRTLLSLSIRESMQGDMERVLQVMFRKLQELKDSVGPLGLRHLVLAFNDNRHDCRQLCKRWLDTCADVFPLLETYTGETFRSPTMFNEFPHFQHLRLISCAVRHKKWRSQHAQAIGENCPSLEKIESFRRKRIFDVIQEFSLGKLTVRTSSRDGEDIDTEDEFSFYDDFSDDASNDSDAEWDLIGTDSEDDDTGDLE</sequence>
<gene>
    <name evidence="3" type="ORF">D9619_009468</name>
</gene>
<reference evidence="3 4" key="1">
    <citation type="journal article" date="2020" name="ISME J.">
        <title>Uncovering the hidden diversity of litter-decomposition mechanisms in mushroom-forming fungi.</title>
        <authorList>
            <person name="Floudas D."/>
            <person name="Bentzer J."/>
            <person name="Ahren D."/>
            <person name="Johansson T."/>
            <person name="Persson P."/>
            <person name="Tunlid A."/>
        </authorList>
    </citation>
    <scope>NUCLEOTIDE SEQUENCE [LARGE SCALE GENOMIC DNA]</scope>
    <source>
        <strain evidence="3 4">CBS 101986</strain>
    </source>
</reference>
<dbReference type="Pfam" id="PF03171">
    <property type="entry name" value="2OG-FeII_Oxy"/>
    <property type="match status" value="1"/>
</dbReference>
<feature type="compositionally biased region" description="Acidic residues" evidence="1">
    <location>
        <begin position="738"/>
        <end position="780"/>
    </location>
</feature>
<feature type="domain" description="Fe2OG dioxygenase" evidence="2">
    <location>
        <begin position="184"/>
        <end position="296"/>
    </location>
</feature>
<dbReference type="PROSITE" id="PS51471">
    <property type="entry name" value="FE2OG_OXY"/>
    <property type="match status" value="1"/>
</dbReference>
<dbReference type="PRINTS" id="PR00682">
    <property type="entry name" value="IPNSYNTHASE"/>
</dbReference>
<keyword evidence="4" id="KW-1185">Reference proteome</keyword>
<evidence type="ECO:0000313" key="4">
    <source>
        <dbReference type="Proteomes" id="UP000567179"/>
    </source>
</evidence>
<evidence type="ECO:0000313" key="3">
    <source>
        <dbReference type="EMBL" id="KAF5329347.1"/>
    </source>
</evidence>
<dbReference type="InterPro" id="IPR026992">
    <property type="entry name" value="DIOX_N"/>
</dbReference>
<comment type="caution">
    <text evidence="3">The sequence shown here is derived from an EMBL/GenBank/DDBJ whole genome shotgun (WGS) entry which is preliminary data.</text>
</comment>